<sequence length="141" mass="16513">MIDKEMVKNKISEIQKDLSQLAEFKNYSFDGIVSDYRAHKAVERIIEVVINEAININQHLIIKGGYGELPFDFKESFLLLTKLGVYSEEFAKEIANSVGLRNILVHQYRKLDEKIFFESMKDCLSQYTRYCGFILKYLEKN</sequence>
<evidence type="ECO:0000256" key="2">
    <source>
        <dbReference type="ARBA" id="ARBA00022722"/>
    </source>
</evidence>
<evidence type="ECO:0000256" key="4">
    <source>
        <dbReference type="ARBA" id="ARBA00024207"/>
    </source>
</evidence>
<comment type="caution">
    <text evidence="5">The sequence shown here is derived from an EMBL/GenBank/DDBJ whole genome shotgun (WGS) entry which is preliminary data.</text>
</comment>
<dbReference type="PANTHER" id="PTHR33397">
    <property type="entry name" value="UPF0331 PROTEIN YUTE"/>
    <property type="match status" value="1"/>
</dbReference>
<accession>A0A1F7YK26</accession>
<evidence type="ECO:0000256" key="1">
    <source>
        <dbReference type="ARBA" id="ARBA00022649"/>
    </source>
</evidence>
<dbReference type="Pfam" id="PF01934">
    <property type="entry name" value="HepT-like"/>
    <property type="match status" value="1"/>
</dbReference>
<dbReference type="AlphaFoldDB" id="A0A1F7YK26"/>
<keyword evidence="1" id="KW-1277">Toxin-antitoxin system</keyword>
<protein>
    <recommendedName>
        <fullName evidence="7">DUF86 domain-containing protein</fullName>
    </recommendedName>
</protein>
<dbReference type="InterPro" id="IPR052379">
    <property type="entry name" value="Type_VII_TA_RNase"/>
</dbReference>
<gene>
    <name evidence="5" type="ORF">A2627_04625</name>
</gene>
<dbReference type="GO" id="GO:0110001">
    <property type="term" value="C:toxin-antitoxin complex"/>
    <property type="evidence" value="ECO:0007669"/>
    <property type="project" value="InterPro"/>
</dbReference>
<keyword evidence="2" id="KW-0540">Nuclease</keyword>
<evidence type="ECO:0008006" key="7">
    <source>
        <dbReference type="Google" id="ProtNLM"/>
    </source>
</evidence>
<dbReference type="PANTHER" id="PTHR33397:SF3">
    <property type="entry name" value="MRNA NUCLEASE HEPT"/>
    <property type="match status" value="1"/>
</dbReference>
<dbReference type="InterPro" id="IPR037038">
    <property type="entry name" value="HepT-like_sf"/>
</dbReference>
<evidence type="ECO:0000256" key="3">
    <source>
        <dbReference type="ARBA" id="ARBA00022801"/>
    </source>
</evidence>
<proteinExistence type="inferred from homology"/>
<dbReference type="InterPro" id="IPR008201">
    <property type="entry name" value="HepT-like"/>
</dbReference>
<dbReference type="Proteomes" id="UP000178851">
    <property type="component" value="Unassembled WGS sequence"/>
</dbReference>
<evidence type="ECO:0000313" key="5">
    <source>
        <dbReference type="EMBL" id="OGM27696.1"/>
    </source>
</evidence>
<dbReference type="GO" id="GO:0016787">
    <property type="term" value="F:hydrolase activity"/>
    <property type="evidence" value="ECO:0007669"/>
    <property type="project" value="UniProtKB-KW"/>
</dbReference>
<dbReference type="NCBIfam" id="NF047751">
    <property type="entry name" value="HepT_toxin"/>
    <property type="match status" value="1"/>
</dbReference>
<evidence type="ECO:0000313" key="6">
    <source>
        <dbReference type="Proteomes" id="UP000178851"/>
    </source>
</evidence>
<dbReference type="GO" id="GO:0004540">
    <property type="term" value="F:RNA nuclease activity"/>
    <property type="evidence" value="ECO:0007669"/>
    <property type="project" value="InterPro"/>
</dbReference>
<organism evidence="5 6">
    <name type="scientific">Candidatus Woesebacteria bacterium RIFCSPHIGHO2_01_FULL_39_28</name>
    <dbReference type="NCBI Taxonomy" id="1802496"/>
    <lineage>
        <taxon>Bacteria</taxon>
        <taxon>Candidatus Woeseibacteriota</taxon>
    </lineage>
</organism>
<name>A0A1F7YK26_9BACT</name>
<reference evidence="5 6" key="1">
    <citation type="journal article" date="2016" name="Nat. Commun.">
        <title>Thousands of microbial genomes shed light on interconnected biogeochemical processes in an aquifer system.</title>
        <authorList>
            <person name="Anantharaman K."/>
            <person name="Brown C.T."/>
            <person name="Hug L.A."/>
            <person name="Sharon I."/>
            <person name="Castelle C.J."/>
            <person name="Probst A.J."/>
            <person name="Thomas B.C."/>
            <person name="Singh A."/>
            <person name="Wilkins M.J."/>
            <person name="Karaoz U."/>
            <person name="Brodie E.L."/>
            <person name="Williams K.H."/>
            <person name="Hubbard S.S."/>
            <person name="Banfield J.F."/>
        </authorList>
    </citation>
    <scope>NUCLEOTIDE SEQUENCE [LARGE SCALE GENOMIC DNA]</scope>
</reference>
<keyword evidence="3" id="KW-0378">Hydrolase</keyword>
<dbReference type="EMBL" id="MGGI01000003">
    <property type="protein sequence ID" value="OGM27696.1"/>
    <property type="molecule type" value="Genomic_DNA"/>
</dbReference>
<comment type="similarity">
    <text evidence="4">Belongs to the HepT RNase toxin family.</text>
</comment>
<dbReference type="Gene3D" id="1.20.120.580">
    <property type="entry name" value="bsu32300-like"/>
    <property type="match status" value="1"/>
</dbReference>